<dbReference type="Gene3D" id="1.10.110.10">
    <property type="entry name" value="Plant lipid-transfer and hydrophobic proteins"/>
    <property type="match status" value="1"/>
</dbReference>
<dbReference type="CDD" id="cd04660">
    <property type="entry name" value="nsLTP_like"/>
    <property type="match status" value="1"/>
</dbReference>
<dbReference type="PANTHER" id="PTHR33122:SF43">
    <property type="entry name" value="BIFUNCTIONAL INHIBITOR_PLANT LIPID TRANSFER PROTEIN_SEED STORAGE HELICAL DOMAIN-CONTAINING PROTEIN"/>
    <property type="match status" value="1"/>
</dbReference>
<evidence type="ECO:0000313" key="4">
    <source>
        <dbReference type="Proteomes" id="UP000734854"/>
    </source>
</evidence>
<sequence length="164" mass="17334">MAKAPPALLSVVLPLLLLLYSGSAAAEEKSMCKMNERGFMACLPSVKSGAPALPPSEKCCAALAKADLPCLCKYKDSPELPQMGIKPDLAKQLPANRQCSRDLEVVASSPPTQRQLTSSPNLVIADCHCQSSSAVVSAVTECSHHRVQPSPEGRSNTSLRVPLP</sequence>
<comment type="caution">
    <text evidence="3">The sequence shown here is derived from an EMBL/GenBank/DDBJ whole genome shotgun (WGS) entry which is preliminary data.</text>
</comment>
<dbReference type="InterPro" id="IPR044741">
    <property type="entry name" value="NsLTP-like"/>
</dbReference>
<dbReference type="GO" id="GO:0009627">
    <property type="term" value="P:systemic acquired resistance"/>
    <property type="evidence" value="ECO:0007669"/>
    <property type="project" value="InterPro"/>
</dbReference>
<dbReference type="InterPro" id="IPR039265">
    <property type="entry name" value="DIR1-like"/>
</dbReference>
<gene>
    <name evidence="3" type="ORF">ZIOFF_025801</name>
</gene>
<feature type="domain" description="Bifunctional inhibitor/plant lipid transfer protein/seed storage helical" evidence="2">
    <location>
        <begin position="24"/>
        <end position="102"/>
    </location>
</feature>
<keyword evidence="1" id="KW-0732">Signal</keyword>
<dbReference type="InterPro" id="IPR016140">
    <property type="entry name" value="Bifunc_inhib/LTP/seed_store"/>
</dbReference>
<dbReference type="SUPFAM" id="SSF47699">
    <property type="entry name" value="Bifunctional inhibitor/lipid-transfer protein/seed storage 2S albumin"/>
    <property type="match status" value="1"/>
</dbReference>
<feature type="chain" id="PRO_5035229453" description="Bifunctional inhibitor/plant lipid transfer protein/seed storage helical domain-containing protein" evidence="1">
    <location>
        <begin position="27"/>
        <end position="164"/>
    </location>
</feature>
<dbReference type="GO" id="GO:0005504">
    <property type="term" value="F:fatty acid binding"/>
    <property type="evidence" value="ECO:0007669"/>
    <property type="project" value="InterPro"/>
</dbReference>
<feature type="signal peptide" evidence="1">
    <location>
        <begin position="1"/>
        <end position="26"/>
    </location>
</feature>
<dbReference type="Proteomes" id="UP000734854">
    <property type="component" value="Unassembled WGS sequence"/>
</dbReference>
<dbReference type="AlphaFoldDB" id="A0A8J5LEW2"/>
<name>A0A8J5LEW2_ZINOF</name>
<evidence type="ECO:0000313" key="3">
    <source>
        <dbReference type="EMBL" id="KAG6515389.1"/>
    </source>
</evidence>
<dbReference type="EMBL" id="JACMSC010000007">
    <property type="protein sequence ID" value="KAG6515389.1"/>
    <property type="molecule type" value="Genomic_DNA"/>
</dbReference>
<protein>
    <recommendedName>
        <fullName evidence="2">Bifunctional inhibitor/plant lipid transfer protein/seed storage helical domain-containing protein</fullName>
    </recommendedName>
</protein>
<evidence type="ECO:0000259" key="2">
    <source>
        <dbReference type="Pfam" id="PF14368"/>
    </source>
</evidence>
<reference evidence="3 4" key="1">
    <citation type="submission" date="2020-08" db="EMBL/GenBank/DDBJ databases">
        <title>Plant Genome Project.</title>
        <authorList>
            <person name="Zhang R.-G."/>
        </authorList>
    </citation>
    <scope>NUCLEOTIDE SEQUENCE [LARGE SCALE GENOMIC DNA]</scope>
    <source>
        <tissue evidence="3">Rhizome</tissue>
    </source>
</reference>
<evidence type="ECO:0000256" key="1">
    <source>
        <dbReference type="SAM" id="SignalP"/>
    </source>
</evidence>
<dbReference type="Pfam" id="PF14368">
    <property type="entry name" value="LTP_2"/>
    <property type="match status" value="1"/>
</dbReference>
<dbReference type="PANTHER" id="PTHR33122">
    <property type="entry name" value="LIPID BINDING PROTEIN-RELATED"/>
    <property type="match status" value="1"/>
</dbReference>
<keyword evidence="4" id="KW-1185">Reference proteome</keyword>
<proteinExistence type="predicted"/>
<accession>A0A8J5LEW2</accession>
<dbReference type="InterPro" id="IPR036312">
    <property type="entry name" value="Bifun_inhib/LTP/seed_sf"/>
</dbReference>
<organism evidence="3 4">
    <name type="scientific">Zingiber officinale</name>
    <name type="common">Ginger</name>
    <name type="synonym">Amomum zingiber</name>
    <dbReference type="NCBI Taxonomy" id="94328"/>
    <lineage>
        <taxon>Eukaryota</taxon>
        <taxon>Viridiplantae</taxon>
        <taxon>Streptophyta</taxon>
        <taxon>Embryophyta</taxon>
        <taxon>Tracheophyta</taxon>
        <taxon>Spermatophyta</taxon>
        <taxon>Magnoliopsida</taxon>
        <taxon>Liliopsida</taxon>
        <taxon>Zingiberales</taxon>
        <taxon>Zingiberaceae</taxon>
        <taxon>Zingiber</taxon>
    </lineage>
</organism>